<keyword evidence="10" id="KW-1185">Reference proteome</keyword>
<evidence type="ECO:0000256" key="6">
    <source>
        <dbReference type="PIRNR" id="PIRNR002854"/>
    </source>
</evidence>
<dbReference type="Gene3D" id="3.40.190.10">
    <property type="entry name" value="Periplasmic binding protein-like II"/>
    <property type="match status" value="2"/>
</dbReference>
<dbReference type="OrthoDB" id="9812878at2"/>
<keyword evidence="4" id="KW-0564">Palmitate</keyword>
<evidence type="ECO:0000313" key="10">
    <source>
        <dbReference type="Proteomes" id="UP000480185"/>
    </source>
</evidence>
<protein>
    <recommendedName>
        <fullName evidence="6">Lipoprotein</fullName>
    </recommendedName>
</protein>
<dbReference type="GO" id="GO:0016020">
    <property type="term" value="C:membrane"/>
    <property type="evidence" value="ECO:0007669"/>
    <property type="project" value="UniProtKB-SubCell"/>
</dbReference>
<dbReference type="Proteomes" id="UP000480185">
    <property type="component" value="Unassembled WGS sequence"/>
</dbReference>
<evidence type="ECO:0000313" key="9">
    <source>
        <dbReference type="EMBL" id="MRG86342.1"/>
    </source>
</evidence>
<dbReference type="CDD" id="cd13596">
    <property type="entry name" value="PBP2_lipoprotein_GmpC"/>
    <property type="match status" value="1"/>
</dbReference>
<dbReference type="PANTHER" id="PTHR30429:SF3">
    <property type="entry name" value="LIPOPROTEIN"/>
    <property type="match status" value="1"/>
</dbReference>
<gene>
    <name evidence="9" type="ORF">GH754_08370</name>
</gene>
<feature type="signal peptide" evidence="8">
    <location>
        <begin position="1"/>
        <end position="26"/>
    </location>
</feature>
<organism evidence="9 10">
    <name type="scientific">Salinibacillus xinjiangensis</name>
    <dbReference type="NCBI Taxonomy" id="1229268"/>
    <lineage>
        <taxon>Bacteria</taxon>
        <taxon>Bacillati</taxon>
        <taxon>Bacillota</taxon>
        <taxon>Bacilli</taxon>
        <taxon>Bacillales</taxon>
        <taxon>Bacillaceae</taxon>
        <taxon>Salinibacillus</taxon>
    </lineage>
</organism>
<feature type="lipid moiety-binding region" description="S-diacylglycerol cysteine" evidence="7">
    <location>
        <position position="21"/>
    </location>
</feature>
<dbReference type="SUPFAM" id="SSF53850">
    <property type="entry name" value="Periplasmic binding protein-like II"/>
    <property type="match status" value="1"/>
</dbReference>
<comment type="caution">
    <text evidence="9">The sequence shown here is derived from an EMBL/GenBank/DDBJ whole genome shotgun (WGS) entry which is preliminary data.</text>
</comment>
<evidence type="ECO:0000256" key="7">
    <source>
        <dbReference type="PIRSR" id="PIRSR002854-1"/>
    </source>
</evidence>
<evidence type="ECO:0000256" key="1">
    <source>
        <dbReference type="ARBA" id="ARBA00004635"/>
    </source>
</evidence>
<dbReference type="InterPro" id="IPR004872">
    <property type="entry name" value="Lipoprotein_NlpA"/>
</dbReference>
<dbReference type="PANTHER" id="PTHR30429">
    <property type="entry name" value="D-METHIONINE-BINDING LIPOPROTEIN METQ"/>
    <property type="match status" value="1"/>
</dbReference>
<sequence length="280" mass="30277">MKKAFLLVVLSIISMTLLSACGSSSAESKKVTIGVTGTDGKQWEVIKEKAAEEGIEIELVEFSDYTLPNQALANGDIDLNAFQHIAFLNQFKQEHDLNLVPIGTTLIAPMGLYSEKFASPDEIPDGSEIAIPNDPTNQARALKLLQDAGLLTLSDDFGLFGTPEDIADNPKGLKITPIVAQQTPRVLKDVAASVINNGIAGQAGFVPNEDSIFFEDPDNEGAKPYINIIAAREEDKDNEVYKRIVEIHQSEAVEEAIIEDTNGGSVVVRTPISELQDVID</sequence>
<name>A0A6G1X5X7_9BACI</name>
<dbReference type="EMBL" id="WJNH01000004">
    <property type="protein sequence ID" value="MRG86342.1"/>
    <property type="molecule type" value="Genomic_DNA"/>
</dbReference>
<comment type="subcellular location">
    <subcellularLocation>
        <location evidence="1">Membrane</location>
        <topology evidence="1">Lipid-anchor</topology>
    </subcellularLocation>
</comment>
<evidence type="ECO:0000256" key="5">
    <source>
        <dbReference type="ARBA" id="ARBA00023288"/>
    </source>
</evidence>
<keyword evidence="5 6" id="KW-0449">Lipoprotein</keyword>
<evidence type="ECO:0000256" key="8">
    <source>
        <dbReference type="SAM" id="SignalP"/>
    </source>
</evidence>
<accession>A0A6G1X5X7</accession>
<evidence type="ECO:0000256" key="3">
    <source>
        <dbReference type="ARBA" id="ARBA00023136"/>
    </source>
</evidence>
<comment type="similarity">
    <text evidence="6">Belongs to the nlpA lipoprotein family.</text>
</comment>
<dbReference type="Pfam" id="PF03180">
    <property type="entry name" value="Lipoprotein_9"/>
    <property type="match status" value="1"/>
</dbReference>
<dbReference type="RefSeq" id="WP_153728251.1">
    <property type="nucleotide sequence ID" value="NZ_WJNH01000004.1"/>
</dbReference>
<dbReference type="PROSITE" id="PS51257">
    <property type="entry name" value="PROKAR_LIPOPROTEIN"/>
    <property type="match status" value="1"/>
</dbReference>
<evidence type="ECO:0000256" key="4">
    <source>
        <dbReference type="ARBA" id="ARBA00023139"/>
    </source>
</evidence>
<keyword evidence="2 8" id="KW-0732">Signal</keyword>
<dbReference type="PIRSF" id="PIRSF002854">
    <property type="entry name" value="MetQ"/>
    <property type="match status" value="1"/>
</dbReference>
<evidence type="ECO:0000256" key="2">
    <source>
        <dbReference type="ARBA" id="ARBA00022729"/>
    </source>
</evidence>
<proteinExistence type="inferred from homology"/>
<reference evidence="9 10" key="1">
    <citation type="submission" date="2019-11" db="EMBL/GenBank/DDBJ databases">
        <authorList>
            <person name="Li J."/>
        </authorList>
    </citation>
    <scope>NUCLEOTIDE SEQUENCE [LARGE SCALE GENOMIC DNA]</scope>
    <source>
        <strain evidence="9 10">J4</strain>
    </source>
</reference>
<dbReference type="AlphaFoldDB" id="A0A6G1X5X7"/>
<keyword evidence="3" id="KW-0472">Membrane</keyword>
<feature type="chain" id="PRO_5026254586" description="Lipoprotein" evidence="8">
    <location>
        <begin position="27"/>
        <end position="280"/>
    </location>
</feature>